<sequence length="208" mass="23227">KLFFTNLLTIKNNLTGLCVLGWSSGSNRVEVAPGEDAVLTCRNVTGRLVDMFWARLVINGNYSCVASNTQTFCSGIRNERFETSSNKSSVSLKVKDVKVDDSGFYFCVFNLFKTGEIELVQLNVEGYWISVALGGLCVLLLMAIGKVTQHNCNVQSIYDKLCFAKHSLTFQNLASNNLNYATVNFQPKARRTRRAFHNEPNVIYAATR</sequence>
<reference evidence="2" key="2">
    <citation type="submission" date="2025-09" db="UniProtKB">
        <authorList>
            <consortium name="Ensembl"/>
        </authorList>
    </citation>
    <scope>IDENTIFICATION</scope>
</reference>
<evidence type="ECO:0000313" key="2">
    <source>
        <dbReference type="Ensembl" id="ENSNMLP00000040545.1"/>
    </source>
</evidence>
<protein>
    <recommendedName>
        <fullName evidence="1">Immunoglobulin domain-containing protein</fullName>
    </recommendedName>
</protein>
<accession>A0A8C6UU46</accession>
<dbReference type="InterPro" id="IPR013783">
    <property type="entry name" value="Ig-like_fold"/>
</dbReference>
<evidence type="ECO:0000259" key="1">
    <source>
        <dbReference type="SMART" id="SM00409"/>
    </source>
</evidence>
<dbReference type="SUPFAM" id="SSF48726">
    <property type="entry name" value="Immunoglobulin"/>
    <property type="match status" value="1"/>
</dbReference>
<dbReference type="InterPro" id="IPR036179">
    <property type="entry name" value="Ig-like_dom_sf"/>
</dbReference>
<dbReference type="Pfam" id="PF07686">
    <property type="entry name" value="V-set"/>
    <property type="match status" value="1"/>
</dbReference>
<dbReference type="Proteomes" id="UP000694523">
    <property type="component" value="Unplaced"/>
</dbReference>
<keyword evidence="3" id="KW-1185">Reference proteome</keyword>
<organism evidence="2 3">
    <name type="scientific">Neogobius melanostomus</name>
    <name type="common">round goby</name>
    <dbReference type="NCBI Taxonomy" id="47308"/>
    <lineage>
        <taxon>Eukaryota</taxon>
        <taxon>Metazoa</taxon>
        <taxon>Chordata</taxon>
        <taxon>Craniata</taxon>
        <taxon>Vertebrata</taxon>
        <taxon>Euteleostomi</taxon>
        <taxon>Actinopterygii</taxon>
        <taxon>Neopterygii</taxon>
        <taxon>Teleostei</taxon>
        <taxon>Neoteleostei</taxon>
        <taxon>Acanthomorphata</taxon>
        <taxon>Gobiaria</taxon>
        <taxon>Gobiiformes</taxon>
        <taxon>Gobioidei</taxon>
        <taxon>Gobiidae</taxon>
        <taxon>Benthophilinae</taxon>
        <taxon>Neogobiini</taxon>
        <taxon>Neogobius</taxon>
    </lineage>
</organism>
<evidence type="ECO:0000313" key="3">
    <source>
        <dbReference type="Proteomes" id="UP000694523"/>
    </source>
</evidence>
<feature type="domain" description="Immunoglobulin" evidence="1">
    <location>
        <begin position="26"/>
        <end position="125"/>
    </location>
</feature>
<dbReference type="Ensembl" id="ENSNMLT00000045092.1">
    <property type="protein sequence ID" value="ENSNMLP00000040545.1"/>
    <property type="gene ID" value="ENSNMLG00000024889.1"/>
</dbReference>
<proteinExistence type="predicted"/>
<reference evidence="2" key="1">
    <citation type="submission" date="2025-08" db="UniProtKB">
        <authorList>
            <consortium name="Ensembl"/>
        </authorList>
    </citation>
    <scope>IDENTIFICATION</scope>
</reference>
<dbReference type="SMART" id="SM00409">
    <property type="entry name" value="IG"/>
    <property type="match status" value="1"/>
</dbReference>
<dbReference type="Gene3D" id="2.60.40.10">
    <property type="entry name" value="Immunoglobulins"/>
    <property type="match status" value="1"/>
</dbReference>
<dbReference type="InterPro" id="IPR013106">
    <property type="entry name" value="Ig_V-set"/>
</dbReference>
<dbReference type="InterPro" id="IPR003599">
    <property type="entry name" value="Ig_sub"/>
</dbReference>
<name>A0A8C6UU46_9GOBI</name>
<dbReference type="AlphaFoldDB" id="A0A8C6UU46"/>